<dbReference type="Pfam" id="PF13439">
    <property type="entry name" value="Glyco_transf_4"/>
    <property type="match status" value="1"/>
</dbReference>
<keyword evidence="1" id="KW-0808">Transferase</keyword>
<evidence type="ECO:0000256" key="1">
    <source>
        <dbReference type="ARBA" id="ARBA00022679"/>
    </source>
</evidence>
<evidence type="ECO:0000259" key="2">
    <source>
        <dbReference type="Pfam" id="PF00534"/>
    </source>
</evidence>
<protein>
    <recommendedName>
        <fullName evidence="5">Glycosyl transferase, group 1</fullName>
    </recommendedName>
</protein>
<name>A0A6J4IB72_9CHLR</name>
<evidence type="ECO:0008006" key="5">
    <source>
        <dbReference type="Google" id="ProtNLM"/>
    </source>
</evidence>
<feature type="domain" description="Glycosyltransferase subfamily 4-like N-terminal" evidence="3">
    <location>
        <begin position="19"/>
        <end position="185"/>
    </location>
</feature>
<reference evidence="4" key="1">
    <citation type="submission" date="2020-02" db="EMBL/GenBank/DDBJ databases">
        <authorList>
            <person name="Meier V. D."/>
        </authorList>
    </citation>
    <scope>NUCLEOTIDE SEQUENCE</scope>
    <source>
        <strain evidence="4">AVDCRST_MAG77</strain>
    </source>
</reference>
<gene>
    <name evidence="4" type="ORF">AVDCRST_MAG77-2939</name>
</gene>
<dbReference type="GO" id="GO:0016757">
    <property type="term" value="F:glycosyltransferase activity"/>
    <property type="evidence" value="ECO:0007669"/>
    <property type="project" value="InterPro"/>
</dbReference>
<accession>A0A6J4IB72</accession>
<dbReference type="Gene3D" id="3.40.50.2000">
    <property type="entry name" value="Glycogen Phosphorylase B"/>
    <property type="match status" value="2"/>
</dbReference>
<dbReference type="InterPro" id="IPR001296">
    <property type="entry name" value="Glyco_trans_1"/>
</dbReference>
<feature type="domain" description="Glycosyl transferase family 1" evidence="2">
    <location>
        <begin position="196"/>
        <end position="358"/>
    </location>
</feature>
<dbReference type="EMBL" id="CADCTC010000121">
    <property type="protein sequence ID" value="CAA9247175.1"/>
    <property type="molecule type" value="Genomic_DNA"/>
</dbReference>
<sequence>MNRPLRVGLNLFHVAPDAGGTVTYARELMRGLLAVEPETQIAAFVTEQLPDTLTGAAWAGAVEWVRVPGRVTGGRPWNAFLSMWSQWALEPVLARARRLDVLHGQANAVAPLSAVPTVATILDLTWMHLRGTMRGRDRLGMEVVTRASVLRADRLIAISNAARDDLVQTLGVHPDRIDVTPLGVRPTGSTPRTPKPELRRALKLGDRRIVLCVAQKRVHKNIDALVRAMSLLRASDAVLVLPGSPTPYEDELRRLAADRGVADRVRFLGYVGSEDLEGLYAAASCFVLPSKMEGFGLPLLEAMQHDVPAACSRASALPEVAGGAALLFDPLDDQAIAEAVDRLLGDPQLAADLARRGRVRCTQLTWERTAEATLVSYRRSIAQRRDG</sequence>
<dbReference type="PANTHER" id="PTHR46401">
    <property type="entry name" value="GLYCOSYLTRANSFERASE WBBK-RELATED"/>
    <property type="match status" value="1"/>
</dbReference>
<evidence type="ECO:0000313" key="4">
    <source>
        <dbReference type="EMBL" id="CAA9247175.1"/>
    </source>
</evidence>
<dbReference type="InterPro" id="IPR028098">
    <property type="entry name" value="Glyco_trans_4-like_N"/>
</dbReference>
<dbReference type="GO" id="GO:0009103">
    <property type="term" value="P:lipopolysaccharide biosynthetic process"/>
    <property type="evidence" value="ECO:0007669"/>
    <property type="project" value="TreeGrafter"/>
</dbReference>
<dbReference type="Pfam" id="PF00534">
    <property type="entry name" value="Glycos_transf_1"/>
    <property type="match status" value="1"/>
</dbReference>
<dbReference type="CDD" id="cd03809">
    <property type="entry name" value="GT4_MtfB-like"/>
    <property type="match status" value="1"/>
</dbReference>
<dbReference type="SUPFAM" id="SSF53756">
    <property type="entry name" value="UDP-Glycosyltransferase/glycogen phosphorylase"/>
    <property type="match status" value="1"/>
</dbReference>
<dbReference type="AlphaFoldDB" id="A0A6J4IB72"/>
<organism evidence="4">
    <name type="scientific">uncultured Chloroflexota bacterium</name>
    <dbReference type="NCBI Taxonomy" id="166587"/>
    <lineage>
        <taxon>Bacteria</taxon>
        <taxon>Bacillati</taxon>
        <taxon>Chloroflexota</taxon>
        <taxon>environmental samples</taxon>
    </lineage>
</organism>
<dbReference type="PANTHER" id="PTHR46401:SF2">
    <property type="entry name" value="GLYCOSYLTRANSFERASE WBBK-RELATED"/>
    <property type="match status" value="1"/>
</dbReference>
<evidence type="ECO:0000259" key="3">
    <source>
        <dbReference type="Pfam" id="PF13439"/>
    </source>
</evidence>
<proteinExistence type="predicted"/>